<evidence type="ECO:0000313" key="2">
    <source>
        <dbReference type="Proteomes" id="UP000287651"/>
    </source>
</evidence>
<proteinExistence type="predicted"/>
<accession>A0A426Z9A6</accession>
<organism evidence="1 2">
    <name type="scientific">Ensete ventricosum</name>
    <name type="common">Abyssinian banana</name>
    <name type="synonym">Musa ensete</name>
    <dbReference type="NCBI Taxonomy" id="4639"/>
    <lineage>
        <taxon>Eukaryota</taxon>
        <taxon>Viridiplantae</taxon>
        <taxon>Streptophyta</taxon>
        <taxon>Embryophyta</taxon>
        <taxon>Tracheophyta</taxon>
        <taxon>Spermatophyta</taxon>
        <taxon>Magnoliopsida</taxon>
        <taxon>Liliopsida</taxon>
        <taxon>Zingiberales</taxon>
        <taxon>Musaceae</taxon>
        <taxon>Ensete</taxon>
    </lineage>
</organism>
<dbReference type="Proteomes" id="UP000287651">
    <property type="component" value="Unassembled WGS sequence"/>
</dbReference>
<sequence>MQVTAQTYGGRQWSYGGPGAGKVGTPPPANARLIARTVSMVGGTTAWWRVRRYVKSKEEVAKSSKGRSPFVLEVQDKPIPPDFQLPALEHYDGSSDRSKHITAFWAQMALYDTLDSLM</sequence>
<gene>
    <name evidence="1" type="ORF">B296_00031900</name>
</gene>
<dbReference type="EMBL" id="AMZH03007731">
    <property type="protein sequence ID" value="RRT60564.1"/>
    <property type="molecule type" value="Genomic_DNA"/>
</dbReference>
<dbReference type="AlphaFoldDB" id="A0A426Z9A6"/>
<protein>
    <submittedName>
        <fullName evidence="1">Uncharacterized protein</fullName>
    </submittedName>
</protein>
<evidence type="ECO:0000313" key="1">
    <source>
        <dbReference type="EMBL" id="RRT60564.1"/>
    </source>
</evidence>
<name>A0A426Z9A6_ENSVE</name>
<reference evidence="1 2" key="1">
    <citation type="journal article" date="2014" name="Agronomy (Basel)">
        <title>A Draft Genome Sequence for Ensete ventricosum, the Drought-Tolerant Tree Against Hunger.</title>
        <authorList>
            <person name="Harrison J."/>
            <person name="Moore K.A."/>
            <person name="Paszkiewicz K."/>
            <person name="Jones T."/>
            <person name="Grant M."/>
            <person name="Ambacheew D."/>
            <person name="Muzemil S."/>
            <person name="Studholme D.J."/>
        </authorList>
    </citation>
    <scope>NUCLEOTIDE SEQUENCE [LARGE SCALE GENOMIC DNA]</scope>
</reference>
<comment type="caution">
    <text evidence="1">The sequence shown here is derived from an EMBL/GenBank/DDBJ whole genome shotgun (WGS) entry which is preliminary data.</text>
</comment>